<dbReference type="InterPro" id="IPR052567">
    <property type="entry name" value="OP_Dioxygenase"/>
</dbReference>
<feature type="domain" description="HD" evidence="1">
    <location>
        <begin position="40"/>
        <end position="123"/>
    </location>
</feature>
<dbReference type="AlphaFoldDB" id="A0A9W8IGW0"/>
<dbReference type="InterPro" id="IPR006674">
    <property type="entry name" value="HD_domain"/>
</dbReference>
<comment type="caution">
    <text evidence="2">The sequence shown here is derived from an EMBL/GenBank/DDBJ whole genome shotgun (WGS) entry which is preliminary data.</text>
</comment>
<dbReference type="InterPro" id="IPR003607">
    <property type="entry name" value="HD/PDEase_dom"/>
</dbReference>
<dbReference type="PANTHER" id="PTHR40202">
    <property type="match status" value="1"/>
</dbReference>
<keyword evidence="3" id="KW-1185">Reference proteome</keyword>
<dbReference type="PANTHER" id="PTHR40202:SF1">
    <property type="entry name" value="HD DOMAIN-CONTAINING PROTEIN"/>
    <property type="match status" value="1"/>
</dbReference>
<dbReference type="SUPFAM" id="SSF109604">
    <property type="entry name" value="HD-domain/PDEase-like"/>
    <property type="match status" value="1"/>
</dbReference>
<reference evidence="2" key="1">
    <citation type="submission" date="2022-07" db="EMBL/GenBank/DDBJ databases">
        <title>Phylogenomic reconstructions and comparative analyses of Kickxellomycotina fungi.</title>
        <authorList>
            <person name="Reynolds N.K."/>
            <person name="Stajich J.E."/>
            <person name="Barry K."/>
            <person name="Grigoriev I.V."/>
            <person name="Crous P."/>
            <person name="Smith M.E."/>
        </authorList>
    </citation>
    <scope>NUCLEOTIDE SEQUENCE</scope>
    <source>
        <strain evidence="2">RSA 476</strain>
    </source>
</reference>
<organism evidence="2 3">
    <name type="scientific">Coemansia aciculifera</name>
    <dbReference type="NCBI Taxonomy" id="417176"/>
    <lineage>
        <taxon>Eukaryota</taxon>
        <taxon>Fungi</taxon>
        <taxon>Fungi incertae sedis</taxon>
        <taxon>Zoopagomycota</taxon>
        <taxon>Kickxellomycotina</taxon>
        <taxon>Kickxellomycetes</taxon>
        <taxon>Kickxellales</taxon>
        <taxon>Kickxellaceae</taxon>
        <taxon>Coemansia</taxon>
    </lineage>
</organism>
<dbReference type="EMBL" id="JANBUY010000120">
    <property type="protein sequence ID" value="KAJ2863501.1"/>
    <property type="molecule type" value="Genomic_DNA"/>
</dbReference>
<dbReference type="CDD" id="cd00077">
    <property type="entry name" value="HDc"/>
    <property type="match status" value="1"/>
</dbReference>
<dbReference type="Pfam" id="PF01966">
    <property type="entry name" value="HD"/>
    <property type="match status" value="1"/>
</dbReference>
<protein>
    <recommendedName>
        <fullName evidence="1">HD domain-containing protein</fullName>
    </recommendedName>
</protein>
<evidence type="ECO:0000313" key="3">
    <source>
        <dbReference type="Proteomes" id="UP001140074"/>
    </source>
</evidence>
<dbReference type="Gene3D" id="1.10.3210.10">
    <property type="entry name" value="Hypothetical protein af1432"/>
    <property type="match status" value="1"/>
</dbReference>
<proteinExistence type="predicted"/>
<evidence type="ECO:0000313" key="2">
    <source>
        <dbReference type="EMBL" id="KAJ2863501.1"/>
    </source>
</evidence>
<name>A0A9W8IGW0_9FUNG</name>
<dbReference type="Proteomes" id="UP001140074">
    <property type="component" value="Unassembled WGS sequence"/>
</dbReference>
<gene>
    <name evidence="2" type="ORF">GGH94_003546</name>
</gene>
<sequence>MSISTAATMTPEQRVSKVFQLLETSSKKEYVGGEVPQLVHALQVAHLAKNEGADEETILAALFQDIGQLIPSMERSILCHYRYDPLDRLVASTGTVSAIDHSKLGAEYLRQLGFPNKTCELVESDVMARRYLLSVDPQYVIPPLTGSVGHISYQAKSLSPTEIREFEKDPLFKQKVQLRQWNPVLMRTANHPPALDTYCEMAIRNLKPLV</sequence>
<accession>A0A9W8IGW0</accession>
<evidence type="ECO:0000259" key="1">
    <source>
        <dbReference type="Pfam" id="PF01966"/>
    </source>
</evidence>